<dbReference type="InterPro" id="IPR050598">
    <property type="entry name" value="AminoAcid_Transporter"/>
</dbReference>
<keyword evidence="2 6" id="KW-0812">Transmembrane</keyword>
<sequence length="581" mass="63006">MVGLKEALHRLNPSHPSSTDDRASFGSSQEKDGKALASYPAPVDGEVATAADPSLNPGVLSFEEDAAGGMGRHLGVFSCTMLIVGRIIGTGIFSTPSTILGSVGSVGASLMLWVLGFFLAFSGLFVWLELGTMFPRSGGEKVYLEAVYKRPKGLATVFYAFQIILLGFTASGCIVFAQNILITAGVEAGRWNSRGIAMGVITFVTLVHGFTPKFGIWIMNAISLFKVFLLAFVIVTGWVVLGGKTSVEDPHANFRDAFAGSSPSSGDYATAMFKVINAYAGWSNINYVLNEVKDPVRTLKIAGPLGLVGPRPYCQDETHLNSYPHFYSIDRFAFAFVTSSASTKEEILASSVTVASLFFKKVFGEQAQKALSVFVGLSALGVSSLSILSSRTVLTRLAECDDSEVAKEGMPLPFGNKFWASNWPTGKSPMPGLILHFIPSAIVILAPPPDVAYPFILNVEGYPMQILNLLIVSGLFYLRWKKPDAVRPFKVWLPVAFFFMATAVFLIVVPYIRPANGVGDTPPLPYYLYCLVAIGVLAGGVLYWAIWRQVLPRIGKYKLYPAKETLDDGTVITVYKKRKLQ</sequence>
<organism evidence="7 8">
    <name type="scientific">Sanghuangporus baumii</name>
    <name type="common">Phellinus baumii</name>
    <dbReference type="NCBI Taxonomy" id="108892"/>
    <lineage>
        <taxon>Eukaryota</taxon>
        <taxon>Fungi</taxon>
        <taxon>Dikarya</taxon>
        <taxon>Basidiomycota</taxon>
        <taxon>Agaricomycotina</taxon>
        <taxon>Agaricomycetes</taxon>
        <taxon>Hymenochaetales</taxon>
        <taxon>Hymenochaetaceae</taxon>
        <taxon>Sanghuangporus</taxon>
    </lineage>
</organism>
<evidence type="ECO:0000256" key="1">
    <source>
        <dbReference type="ARBA" id="ARBA00004141"/>
    </source>
</evidence>
<evidence type="ECO:0000256" key="2">
    <source>
        <dbReference type="ARBA" id="ARBA00022692"/>
    </source>
</evidence>
<name>A0A9Q5I419_SANBA</name>
<feature type="transmembrane region" description="Helical" evidence="6">
    <location>
        <begin position="524"/>
        <end position="546"/>
    </location>
</feature>
<keyword evidence="4 6" id="KW-0472">Membrane</keyword>
<feature type="transmembrane region" description="Helical" evidence="6">
    <location>
        <begin position="157"/>
        <end position="181"/>
    </location>
</feature>
<comment type="subcellular location">
    <subcellularLocation>
        <location evidence="1">Membrane</location>
        <topology evidence="1">Multi-pass membrane protein</topology>
    </subcellularLocation>
</comment>
<dbReference type="PANTHER" id="PTHR11785:SF382">
    <property type="entry name" value="LOW-AFFINITY METHIONINE PERMEASE"/>
    <property type="match status" value="1"/>
</dbReference>
<dbReference type="AlphaFoldDB" id="A0A9Q5I419"/>
<reference evidence="7" key="1">
    <citation type="submission" date="2016-06" db="EMBL/GenBank/DDBJ databases">
        <title>Draft Genome sequence of the fungus Inonotus baumii.</title>
        <authorList>
            <person name="Zhu H."/>
            <person name="Lin W."/>
        </authorList>
    </citation>
    <scope>NUCLEOTIDE SEQUENCE</scope>
    <source>
        <strain evidence="7">821</strain>
    </source>
</reference>
<dbReference type="PIRSF" id="PIRSF006060">
    <property type="entry name" value="AA_transporter"/>
    <property type="match status" value="1"/>
</dbReference>
<gene>
    <name evidence="7" type="ORF">A7U60_g1718</name>
</gene>
<dbReference type="Proteomes" id="UP000757232">
    <property type="component" value="Unassembled WGS sequence"/>
</dbReference>
<feature type="transmembrane region" description="Helical" evidence="6">
    <location>
        <begin position="462"/>
        <end position="480"/>
    </location>
</feature>
<dbReference type="Pfam" id="PF13520">
    <property type="entry name" value="AA_permease_2"/>
    <property type="match status" value="2"/>
</dbReference>
<dbReference type="InterPro" id="IPR002293">
    <property type="entry name" value="AA/rel_permease1"/>
</dbReference>
<dbReference type="PANTHER" id="PTHR11785">
    <property type="entry name" value="AMINO ACID TRANSPORTER"/>
    <property type="match status" value="1"/>
</dbReference>
<feature type="transmembrane region" description="Helical" evidence="6">
    <location>
        <begin position="370"/>
        <end position="388"/>
    </location>
</feature>
<keyword evidence="8" id="KW-1185">Reference proteome</keyword>
<dbReference type="Gene3D" id="1.20.1740.10">
    <property type="entry name" value="Amino acid/polyamine transporter I"/>
    <property type="match status" value="1"/>
</dbReference>
<evidence type="ECO:0000256" key="3">
    <source>
        <dbReference type="ARBA" id="ARBA00022989"/>
    </source>
</evidence>
<feature type="transmembrane region" description="Helical" evidence="6">
    <location>
        <begin position="106"/>
        <end position="128"/>
    </location>
</feature>
<accession>A0A9Q5I419</accession>
<dbReference type="GO" id="GO:0015179">
    <property type="term" value="F:L-amino acid transmembrane transporter activity"/>
    <property type="evidence" value="ECO:0007669"/>
    <property type="project" value="TreeGrafter"/>
</dbReference>
<feature type="transmembrane region" description="Helical" evidence="6">
    <location>
        <begin position="74"/>
        <end position="94"/>
    </location>
</feature>
<feature type="transmembrane region" description="Helical" evidence="6">
    <location>
        <begin position="492"/>
        <end position="512"/>
    </location>
</feature>
<dbReference type="EMBL" id="LNZH02000108">
    <property type="protein sequence ID" value="OCB91025.1"/>
    <property type="molecule type" value="Genomic_DNA"/>
</dbReference>
<evidence type="ECO:0000256" key="5">
    <source>
        <dbReference type="SAM" id="MobiDB-lite"/>
    </source>
</evidence>
<feature type="region of interest" description="Disordered" evidence="5">
    <location>
        <begin position="1"/>
        <end position="36"/>
    </location>
</feature>
<feature type="transmembrane region" description="Helical" evidence="6">
    <location>
        <begin position="223"/>
        <end position="241"/>
    </location>
</feature>
<proteinExistence type="predicted"/>
<evidence type="ECO:0000256" key="4">
    <source>
        <dbReference type="ARBA" id="ARBA00023136"/>
    </source>
</evidence>
<comment type="caution">
    <text evidence="7">The sequence shown here is derived from an EMBL/GenBank/DDBJ whole genome shotgun (WGS) entry which is preliminary data.</text>
</comment>
<dbReference type="GO" id="GO:0016020">
    <property type="term" value="C:membrane"/>
    <property type="evidence" value="ECO:0007669"/>
    <property type="project" value="UniProtKB-SubCell"/>
</dbReference>
<keyword evidence="3 6" id="KW-1133">Transmembrane helix</keyword>
<evidence type="ECO:0000313" key="8">
    <source>
        <dbReference type="Proteomes" id="UP000757232"/>
    </source>
</evidence>
<feature type="compositionally biased region" description="Basic and acidic residues" evidence="5">
    <location>
        <begin position="18"/>
        <end position="34"/>
    </location>
</feature>
<feature type="transmembrane region" description="Helical" evidence="6">
    <location>
        <begin position="193"/>
        <end position="211"/>
    </location>
</feature>
<dbReference type="OrthoDB" id="5982228at2759"/>
<evidence type="ECO:0000313" key="7">
    <source>
        <dbReference type="EMBL" id="OCB91025.1"/>
    </source>
</evidence>
<evidence type="ECO:0000256" key="6">
    <source>
        <dbReference type="SAM" id="Phobius"/>
    </source>
</evidence>
<protein>
    <submittedName>
        <fullName evidence="7">High affinity methionine permease</fullName>
    </submittedName>
</protein>